<dbReference type="GO" id="GO:0008270">
    <property type="term" value="F:zinc ion binding"/>
    <property type="evidence" value="ECO:0007669"/>
    <property type="project" value="UniProtKB-KW"/>
</dbReference>
<accession>A0A2N5S657</accession>
<keyword evidence="3" id="KW-0863">Zinc-finger</keyword>
<evidence type="ECO:0000256" key="4">
    <source>
        <dbReference type="ARBA" id="ARBA00022833"/>
    </source>
</evidence>
<evidence type="ECO:0000256" key="1">
    <source>
        <dbReference type="ARBA" id="ARBA00004123"/>
    </source>
</evidence>
<feature type="compositionally biased region" description="Basic and acidic residues" evidence="6">
    <location>
        <begin position="1"/>
        <end position="13"/>
    </location>
</feature>
<comment type="subcellular location">
    <subcellularLocation>
        <location evidence="1">Nucleus</location>
    </subcellularLocation>
</comment>
<dbReference type="InterPro" id="IPR012337">
    <property type="entry name" value="RNaseH-like_sf"/>
</dbReference>
<comment type="caution">
    <text evidence="7">The sequence shown here is derived from an EMBL/GenBank/DDBJ whole genome shotgun (WGS) entry which is preliminary data.</text>
</comment>
<organism evidence="7 8">
    <name type="scientific">Puccinia coronata f. sp. avenae</name>
    <dbReference type="NCBI Taxonomy" id="200324"/>
    <lineage>
        <taxon>Eukaryota</taxon>
        <taxon>Fungi</taxon>
        <taxon>Dikarya</taxon>
        <taxon>Basidiomycota</taxon>
        <taxon>Pucciniomycotina</taxon>
        <taxon>Pucciniomycetes</taxon>
        <taxon>Pucciniales</taxon>
        <taxon>Pucciniaceae</taxon>
        <taxon>Puccinia</taxon>
    </lineage>
</organism>
<keyword evidence="2" id="KW-0479">Metal-binding</keyword>
<dbReference type="PANTHER" id="PTHR46481">
    <property type="entry name" value="ZINC FINGER BED DOMAIN-CONTAINING PROTEIN 4"/>
    <property type="match status" value="1"/>
</dbReference>
<evidence type="ECO:0000256" key="5">
    <source>
        <dbReference type="ARBA" id="ARBA00023242"/>
    </source>
</evidence>
<dbReference type="Proteomes" id="UP000235392">
    <property type="component" value="Unassembled WGS sequence"/>
</dbReference>
<evidence type="ECO:0000313" key="8">
    <source>
        <dbReference type="Proteomes" id="UP000235392"/>
    </source>
</evidence>
<feature type="region of interest" description="Disordered" evidence="6">
    <location>
        <begin position="1"/>
        <end position="24"/>
    </location>
</feature>
<evidence type="ECO:0000256" key="3">
    <source>
        <dbReference type="ARBA" id="ARBA00022771"/>
    </source>
</evidence>
<proteinExistence type="predicted"/>
<keyword evidence="5" id="KW-0539">Nucleus</keyword>
<dbReference type="EMBL" id="PGCI01001049">
    <property type="protein sequence ID" value="PLW08705.1"/>
    <property type="molecule type" value="Genomic_DNA"/>
</dbReference>
<evidence type="ECO:0000256" key="6">
    <source>
        <dbReference type="SAM" id="MobiDB-lite"/>
    </source>
</evidence>
<dbReference type="PANTHER" id="PTHR46481:SF10">
    <property type="entry name" value="ZINC FINGER BED DOMAIN-CONTAINING PROTEIN 39"/>
    <property type="match status" value="1"/>
</dbReference>
<name>A0A2N5S657_9BASI</name>
<evidence type="ECO:0008006" key="9">
    <source>
        <dbReference type="Google" id="ProtNLM"/>
    </source>
</evidence>
<gene>
    <name evidence="7" type="ORF">PCASD_20825</name>
</gene>
<dbReference type="GO" id="GO:0005634">
    <property type="term" value="C:nucleus"/>
    <property type="evidence" value="ECO:0007669"/>
    <property type="project" value="UniProtKB-SubCell"/>
</dbReference>
<protein>
    <recommendedName>
        <fullName evidence="9">BED-type domain-containing protein</fullName>
    </recommendedName>
</protein>
<dbReference type="AlphaFoldDB" id="A0A2N5S657"/>
<keyword evidence="4" id="KW-0862">Zinc</keyword>
<evidence type="ECO:0000256" key="2">
    <source>
        <dbReference type="ARBA" id="ARBA00022723"/>
    </source>
</evidence>
<sequence length="294" mass="33082">MKRKKDNNNRDTDNNSAPNPSSQTITEKIMGLEPFIESKETGEAICQVALAVKNGKICGSCLKKDKSGSTKNLHGHLLSVHRLVDPNLSNKKSNTIDIKKWAKKAKLDPKIELNSGCLKDALVYFLAKCDLPFAVVERKSFRNLVRLINELAIPLMNQMNQKSIATQIARVHLQFKEEIKRHLCKEEFISFTHDAWTAPNVTAFMAVTAHFVTKNFKLKDITLAVPHVQGNHTGKTFADLFYDVLNNYDGLKKIHTITANNASTNNKMAHKLSLQINSFKPQTCLLGCIHYKQL</sequence>
<evidence type="ECO:0000313" key="7">
    <source>
        <dbReference type="EMBL" id="PLW08705.1"/>
    </source>
</evidence>
<dbReference type="SUPFAM" id="SSF53098">
    <property type="entry name" value="Ribonuclease H-like"/>
    <property type="match status" value="1"/>
</dbReference>
<reference evidence="7 8" key="1">
    <citation type="submission" date="2017-11" db="EMBL/GenBank/DDBJ databases">
        <title>De novo assembly and phasing of dikaryotic genomes from two isolates of Puccinia coronata f. sp. avenae, the causal agent of oat crown rust.</title>
        <authorList>
            <person name="Miller M.E."/>
            <person name="Zhang Y."/>
            <person name="Omidvar V."/>
            <person name="Sperschneider J."/>
            <person name="Schwessinger B."/>
            <person name="Raley C."/>
            <person name="Palmer J.M."/>
            <person name="Garnica D."/>
            <person name="Upadhyaya N."/>
            <person name="Rathjen J."/>
            <person name="Taylor J.M."/>
            <person name="Park R.F."/>
            <person name="Dodds P.N."/>
            <person name="Hirsch C.D."/>
            <person name="Kianian S.F."/>
            <person name="Figueroa M."/>
        </authorList>
    </citation>
    <scope>NUCLEOTIDE SEQUENCE [LARGE SCALE GENOMIC DNA]</scope>
    <source>
        <strain evidence="7">12SD80</strain>
    </source>
</reference>
<dbReference type="InterPro" id="IPR052035">
    <property type="entry name" value="ZnF_BED_domain_contain"/>
</dbReference>